<accession>A0AAF1B4X7</accession>
<evidence type="ECO:0008006" key="4">
    <source>
        <dbReference type="Google" id="ProtNLM"/>
    </source>
</evidence>
<feature type="region of interest" description="Disordered" evidence="1">
    <location>
        <begin position="29"/>
        <end position="113"/>
    </location>
</feature>
<evidence type="ECO:0000256" key="1">
    <source>
        <dbReference type="SAM" id="MobiDB-lite"/>
    </source>
</evidence>
<feature type="compositionally biased region" description="Polar residues" evidence="1">
    <location>
        <begin position="69"/>
        <end position="84"/>
    </location>
</feature>
<dbReference type="PANTHER" id="PTHR12398:SF20">
    <property type="entry name" value="PROTEIN PHOSPHATASE 1 REGULATORY INHIBITOR SUBUNIT 2"/>
    <property type="match status" value="1"/>
</dbReference>
<sequence>MVSGKVRWNEANLCEIEANKPVRQKIAEPKTPYHQMIDDDGSLSPTCSFEEGTANSVHGDEKGSALSDVASSRRYNSHRSGWTSSEDEADAMDEDGECSSSEKRDSFGEHRRAHYDEFRKVKELRQKGSLHEQESDEDENCQLKNRKCDVSSSVKESNIAGCKDMPPT</sequence>
<proteinExistence type="predicted"/>
<name>A0AAF1B4X7_DAUCS</name>
<dbReference type="AlphaFoldDB" id="A0AAF1B4X7"/>
<dbReference type="PANTHER" id="PTHR12398">
    <property type="entry name" value="PROTEIN PHOSPHATASE INHIBITOR"/>
    <property type="match status" value="1"/>
</dbReference>
<feature type="compositionally biased region" description="Basic and acidic residues" evidence="1">
    <location>
        <begin position="100"/>
        <end position="113"/>
    </location>
</feature>
<evidence type="ECO:0000313" key="2">
    <source>
        <dbReference type="EMBL" id="WOH06769.1"/>
    </source>
</evidence>
<reference evidence="2" key="1">
    <citation type="journal article" date="2016" name="Nat. Genet.">
        <title>A high-quality carrot genome assembly provides new insights into carotenoid accumulation and asterid genome evolution.</title>
        <authorList>
            <person name="Iorizzo M."/>
            <person name="Ellison S."/>
            <person name="Senalik D."/>
            <person name="Zeng P."/>
            <person name="Satapoomin P."/>
            <person name="Huang J."/>
            <person name="Bowman M."/>
            <person name="Iovene M."/>
            <person name="Sanseverino W."/>
            <person name="Cavagnaro P."/>
            <person name="Yildiz M."/>
            <person name="Macko-Podgorni A."/>
            <person name="Moranska E."/>
            <person name="Grzebelus E."/>
            <person name="Grzebelus D."/>
            <person name="Ashrafi H."/>
            <person name="Zheng Z."/>
            <person name="Cheng S."/>
            <person name="Spooner D."/>
            <person name="Van Deynze A."/>
            <person name="Simon P."/>
        </authorList>
    </citation>
    <scope>NUCLEOTIDE SEQUENCE</scope>
    <source>
        <tissue evidence="2">Leaf</tissue>
    </source>
</reference>
<dbReference type="InterPro" id="IPR007062">
    <property type="entry name" value="PPI-2"/>
</dbReference>
<protein>
    <recommendedName>
        <fullName evidence="4">Protein phosphatase inhibitor 2</fullName>
    </recommendedName>
</protein>
<reference evidence="2" key="2">
    <citation type="submission" date="2022-03" db="EMBL/GenBank/DDBJ databases">
        <title>Draft title - Genomic analysis of global carrot germplasm unveils the trajectory of domestication and the origin of high carotenoid orange carrot.</title>
        <authorList>
            <person name="Iorizzo M."/>
            <person name="Ellison S."/>
            <person name="Senalik D."/>
            <person name="Macko-Podgorni A."/>
            <person name="Grzebelus D."/>
            <person name="Bostan H."/>
            <person name="Rolling W."/>
            <person name="Curaba J."/>
            <person name="Simon P."/>
        </authorList>
    </citation>
    <scope>NUCLEOTIDE SEQUENCE</scope>
    <source>
        <tissue evidence="2">Leaf</tissue>
    </source>
</reference>
<organism evidence="2 3">
    <name type="scientific">Daucus carota subsp. sativus</name>
    <name type="common">Carrot</name>
    <dbReference type="NCBI Taxonomy" id="79200"/>
    <lineage>
        <taxon>Eukaryota</taxon>
        <taxon>Viridiplantae</taxon>
        <taxon>Streptophyta</taxon>
        <taxon>Embryophyta</taxon>
        <taxon>Tracheophyta</taxon>
        <taxon>Spermatophyta</taxon>
        <taxon>Magnoliopsida</taxon>
        <taxon>eudicotyledons</taxon>
        <taxon>Gunneridae</taxon>
        <taxon>Pentapetalae</taxon>
        <taxon>asterids</taxon>
        <taxon>campanulids</taxon>
        <taxon>Apiales</taxon>
        <taxon>Apiaceae</taxon>
        <taxon>Apioideae</taxon>
        <taxon>Scandiceae</taxon>
        <taxon>Daucinae</taxon>
        <taxon>Daucus</taxon>
        <taxon>Daucus sect. Daucus</taxon>
    </lineage>
</organism>
<dbReference type="GO" id="GO:0009966">
    <property type="term" value="P:regulation of signal transduction"/>
    <property type="evidence" value="ECO:0007669"/>
    <property type="project" value="InterPro"/>
</dbReference>
<dbReference type="GO" id="GO:0004864">
    <property type="term" value="F:protein phosphatase inhibitor activity"/>
    <property type="evidence" value="ECO:0007669"/>
    <property type="project" value="InterPro"/>
</dbReference>
<keyword evidence="3" id="KW-1185">Reference proteome</keyword>
<dbReference type="Pfam" id="PF04979">
    <property type="entry name" value="IPP-2"/>
    <property type="match status" value="1"/>
</dbReference>
<evidence type="ECO:0000313" key="3">
    <source>
        <dbReference type="Proteomes" id="UP000077755"/>
    </source>
</evidence>
<dbReference type="Proteomes" id="UP000077755">
    <property type="component" value="Chromosome 6"/>
</dbReference>
<dbReference type="EMBL" id="CP093348">
    <property type="protein sequence ID" value="WOH06769.1"/>
    <property type="molecule type" value="Genomic_DNA"/>
</dbReference>
<feature type="compositionally biased region" description="Acidic residues" evidence="1">
    <location>
        <begin position="85"/>
        <end position="97"/>
    </location>
</feature>
<gene>
    <name evidence="2" type="ORF">DCAR_0626197</name>
</gene>